<proteinExistence type="predicted"/>
<comment type="caution">
    <text evidence="3">The sequence shown here is derived from an EMBL/GenBank/DDBJ whole genome shotgun (WGS) entry which is preliminary data.</text>
</comment>
<gene>
    <name evidence="3" type="ORF">MGAL_10B082967</name>
</gene>
<evidence type="ECO:0000313" key="4">
    <source>
        <dbReference type="Proteomes" id="UP000596742"/>
    </source>
</evidence>
<dbReference type="AlphaFoldDB" id="A0A8B6C8Q4"/>
<feature type="signal peptide" evidence="2">
    <location>
        <begin position="1"/>
        <end position="18"/>
    </location>
</feature>
<keyword evidence="4" id="KW-1185">Reference proteome</keyword>
<name>A0A8B6C8Q4_MYTGA</name>
<dbReference type="EMBL" id="UYJE01001396">
    <property type="protein sequence ID" value="VDI01837.1"/>
    <property type="molecule type" value="Genomic_DNA"/>
</dbReference>
<dbReference type="Proteomes" id="UP000596742">
    <property type="component" value="Unassembled WGS sequence"/>
</dbReference>
<keyword evidence="1" id="KW-0812">Transmembrane</keyword>
<evidence type="ECO:0000256" key="1">
    <source>
        <dbReference type="SAM" id="Phobius"/>
    </source>
</evidence>
<evidence type="ECO:0000256" key="2">
    <source>
        <dbReference type="SAM" id="SignalP"/>
    </source>
</evidence>
<reference evidence="3" key="1">
    <citation type="submission" date="2018-11" db="EMBL/GenBank/DDBJ databases">
        <authorList>
            <person name="Alioto T."/>
            <person name="Alioto T."/>
        </authorList>
    </citation>
    <scope>NUCLEOTIDE SEQUENCE</scope>
</reference>
<evidence type="ECO:0000313" key="3">
    <source>
        <dbReference type="EMBL" id="VDI01837.1"/>
    </source>
</evidence>
<accession>A0A8B6C8Q4</accession>
<keyword evidence="1" id="KW-0472">Membrane</keyword>
<keyword evidence="2" id="KW-0732">Signal</keyword>
<protein>
    <submittedName>
        <fullName evidence="3">Uncharacterized protein</fullName>
    </submittedName>
</protein>
<feature type="chain" id="PRO_5032323869" evidence="2">
    <location>
        <begin position="19"/>
        <end position="154"/>
    </location>
</feature>
<feature type="transmembrane region" description="Helical" evidence="1">
    <location>
        <begin position="135"/>
        <end position="153"/>
    </location>
</feature>
<dbReference type="OrthoDB" id="10288741at2759"/>
<organism evidence="3 4">
    <name type="scientific">Mytilus galloprovincialis</name>
    <name type="common">Mediterranean mussel</name>
    <dbReference type="NCBI Taxonomy" id="29158"/>
    <lineage>
        <taxon>Eukaryota</taxon>
        <taxon>Metazoa</taxon>
        <taxon>Spiralia</taxon>
        <taxon>Lophotrochozoa</taxon>
        <taxon>Mollusca</taxon>
        <taxon>Bivalvia</taxon>
        <taxon>Autobranchia</taxon>
        <taxon>Pteriomorphia</taxon>
        <taxon>Mytilida</taxon>
        <taxon>Mytiloidea</taxon>
        <taxon>Mytilidae</taxon>
        <taxon>Mytilinae</taxon>
        <taxon>Mytilus</taxon>
    </lineage>
</organism>
<sequence length="154" mass="17423">MDITILLICLLNVYQVYGTKCYVCNSEEHPGFCGREGNFTEENAQHIADCNGNCYVGTLIGEKREAHLRRCLPNKITGCEKKESGSICQCGTDFCNKDLITCYKQNINILRCKQALKPVQMTQTSDRNQMAPKTSLQFFVIIASVFMLFIFQIS</sequence>
<keyword evidence="1" id="KW-1133">Transmembrane helix</keyword>